<reference evidence="2" key="1">
    <citation type="submission" date="2020-01" db="EMBL/GenBank/DDBJ databases">
        <title>Identification and distribution of gene clusters putatively required for synthesis of sphingolipid metabolism inhibitors in phylogenetically diverse species of the filamentous fungus Fusarium.</title>
        <authorList>
            <person name="Kim H.-S."/>
            <person name="Busman M."/>
            <person name="Brown D.W."/>
            <person name="Divon H."/>
            <person name="Uhlig S."/>
            <person name="Proctor R.H."/>
        </authorList>
    </citation>
    <scope>NUCLEOTIDE SEQUENCE</scope>
    <source>
        <strain evidence="2">NRRL 53441</strain>
    </source>
</reference>
<keyword evidence="3" id="KW-1185">Reference proteome</keyword>
<evidence type="ECO:0000256" key="1">
    <source>
        <dbReference type="SAM" id="MobiDB-lite"/>
    </source>
</evidence>
<sequence length="215" mass="25657">MPSFLDSDYLRERRKINNSKAVVLHQHEHDMHDQSMYEPDQRRSAQPSKEESLLALRCLNNKQVDRMLMCLQETELEEWPDHQKARPQRVILRHRNAINCLKRWQCSHWKWPPGESQPKAAGRDKTVVDIEAICMDEKDTQRMFNWYEPDYTDGKYKMDDTPCLASNLLKPDWSVLRLAGLHPLMWQVVQDEDDVGEEAEKMWMDPYGRRIAMRY</sequence>
<gene>
    <name evidence="2" type="ORF">F53441_5412</name>
</gene>
<evidence type="ECO:0000313" key="2">
    <source>
        <dbReference type="EMBL" id="KAF4451733.1"/>
    </source>
</evidence>
<feature type="region of interest" description="Disordered" evidence="1">
    <location>
        <begin position="27"/>
        <end position="49"/>
    </location>
</feature>
<dbReference type="Proteomes" id="UP000605986">
    <property type="component" value="Unassembled WGS sequence"/>
</dbReference>
<proteinExistence type="predicted"/>
<name>A0A8H4KL67_9HYPO</name>
<dbReference type="EMBL" id="JAADJG010000212">
    <property type="protein sequence ID" value="KAF4451733.1"/>
    <property type="molecule type" value="Genomic_DNA"/>
</dbReference>
<dbReference type="AlphaFoldDB" id="A0A8H4KL67"/>
<organism evidence="2 3">
    <name type="scientific">Fusarium austroafricanum</name>
    <dbReference type="NCBI Taxonomy" id="2364996"/>
    <lineage>
        <taxon>Eukaryota</taxon>
        <taxon>Fungi</taxon>
        <taxon>Dikarya</taxon>
        <taxon>Ascomycota</taxon>
        <taxon>Pezizomycotina</taxon>
        <taxon>Sordariomycetes</taxon>
        <taxon>Hypocreomycetidae</taxon>
        <taxon>Hypocreales</taxon>
        <taxon>Nectriaceae</taxon>
        <taxon>Fusarium</taxon>
        <taxon>Fusarium concolor species complex</taxon>
    </lineage>
</organism>
<accession>A0A8H4KL67</accession>
<evidence type="ECO:0000313" key="3">
    <source>
        <dbReference type="Proteomes" id="UP000605986"/>
    </source>
</evidence>
<comment type="caution">
    <text evidence="2">The sequence shown here is derived from an EMBL/GenBank/DDBJ whole genome shotgun (WGS) entry which is preliminary data.</text>
</comment>
<protein>
    <submittedName>
        <fullName evidence="2">Uncharacterized protein</fullName>
    </submittedName>
</protein>